<evidence type="ECO:0000256" key="4">
    <source>
        <dbReference type="ARBA" id="ARBA00022692"/>
    </source>
</evidence>
<feature type="transmembrane region" description="Helical" evidence="7">
    <location>
        <begin position="20"/>
        <end position="39"/>
    </location>
</feature>
<proteinExistence type="inferred from homology"/>
<dbReference type="PANTHER" id="PTHR43663:SF1">
    <property type="entry name" value="CHROMATE TRANSPORTER"/>
    <property type="match status" value="1"/>
</dbReference>
<evidence type="ECO:0000256" key="2">
    <source>
        <dbReference type="ARBA" id="ARBA00005262"/>
    </source>
</evidence>
<reference evidence="8 9" key="1">
    <citation type="submission" date="2018-05" db="EMBL/GenBank/DDBJ databases">
        <title>Genomic Encyclopedia of Type Strains, Phase IV (KMG-IV): sequencing the most valuable type-strain genomes for metagenomic binning, comparative biology and taxonomic classification.</title>
        <authorList>
            <person name="Goeker M."/>
        </authorList>
    </citation>
    <scope>NUCLEOTIDE SEQUENCE [LARGE SCALE GENOMIC DNA]</scope>
    <source>
        <strain evidence="8 9">DSM 566</strain>
    </source>
</reference>
<feature type="transmembrane region" description="Helical" evidence="7">
    <location>
        <begin position="86"/>
        <end position="109"/>
    </location>
</feature>
<dbReference type="PANTHER" id="PTHR43663">
    <property type="entry name" value="CHROMATE TRANSPORT PROTEIN-RELATED"/>
    <property type="match status" value="1"/>
</dbReference>
<evidence type="ECO:0000256" key="7">
    <source>
        <dbReference type="SAM" id="Phobius"/>
    </source>
</evidence>
<dbReference type="InterPro" id="IPR052518">
    <property type="entry name" value="CHR_Transporter"/>
</dbReference>
<dbReference type="Proteomes" id="UP000247811">
    <property type="component" value="Unassembled WGS sequence"/>
</dbReference>
<evidence type="ECO:0000313" key="9">
    <source>
        <dbReference type="Proteomes" id="UP000247811"/>
    </source>
</evidence>
<dbReference type="InterPro" id="IPR003370">
    <property type="entry name" value="Chromate_transpt"/>
</dbReference>
<dbReference type="Pfam" id="PF02417">
    <property type="entry name" value="Chromate_transp"/>
    <property type="match status" value="1"/>
</dbReference>
<evidence type="ECO:0000256" key="3">
    <source>
        <dbReference type="ARBA" id="ARBA00022475"/>
    </source>
</evidence>
<comment type="subcellular location">
    <subcellularLocation>
        <location evidence="1">Cell membrane</location>
        <topology evidence="1">Multi-pass membrane protein</topology>
    </subcellularLocation>
</comment>
<evidence type="ECO:0000313" key="8">
    <source>
        <dbReference type="EMBL" id="PXW99305.1"/>
    </source>
</evidence>
<accession>A0A318H5W8</accession>
<evidence type="ECO:0000256" key="5">
    <source>
        <dbReference type="ARBA" id="ARBA00022989"/>
    </source>
</evidence>
<keyword evidence="9" id="KW-1185">Reference proteome</keyword>
<feature type="transmembrane region" description="Helical" evidence="7">
    <location>
        <begin position="121"/>
        <end position="141"/>
    </location>
</feature>
<name>A0A318H5W8_9BURK</name>
<dbReference type="GO" id="GO:0015109">
    <property type="term" value="F:chromate transmembrane transporter activity"/>
    <property type="evidence" value="ECO:0007669"/>
    <property type="project" value="InterPro"/>
</dbReference>
<evidence type="ECO:0000256" key="6">
    <source>
        <dbReference type="ARBA" id="ARBA00023136"/>
    </source>
</evidence>
<comment type="caution">
    <text evidence="8">The sequence shown here is derived from an EMBL/GenBank/DDBJ whole genome shotgun (WGS) entry which is preliminary data.</text>
</comment>
<organism evidence="8 9">
    <name type="scientific">Sphaerotilus hippei</name>
    <dbReference type="NCBI Taxonomy" id="744406"/>
    <lineage>
        <taxon>Bacteria</taxon>
        <taxon>Pseudomonadati</taxon>
        <taxon>Pseudomonadota</taxon>
        <taxon>Betaproteobacteria</taxon>
        <taxon>Burkholderiales</taxon>
        <taxon>Sphaerotilaceae</taxon>
        <taxon>Sphaerotilus</taxon>
    </lineage>
</organism>
<comment type="similarity">
    <text evidence="2">Belongs to the chromate ion transporter (CHR) (TC 2.A.51) family.</text>
</comment>
<feature type="transmembrane region" description="Helical" evidence="7">
    <location>
        <begin position="148"/>
        <end position="168"/>
    </location>
</feature>
<sequence>MSPSAPTLPDRPRPGSCRELFLAFSLLAMQGFGGVMAVIQRELVERRGWLTREGFVEDWSVAQVLPGPNVVNLALMFGDRHFGWRGAAAAMLGLLVFPLLLLMVLVLGFAHYQHLPQVQGALRGMGAVAAGLIVATALKLSTALHRHVLGRPAAALIAALVFVAIAVLRLPLPWVLLGLGGPACLLVAWRLARLEAVRPGAGGRP</sequence>
<gene>
    <name evidence="8" type="ORF">C7444_101135</name>
</gene>
<dbReference type="AlphaFoldDB" id="A0A318H5W8"/>
<feature type="transmembrane region" description="Helical" evidence="7">
    <location>
        <begin position="174"/>
        <end position="192"/>
    </location>
</feature>
<keyword evidence="6 7" id="KW-0472">Membrane</keyword>
<dbReference type="EMBL" id="QJJS01000001">
    <property type="protein sequence ID" value="PXW99305.1"/>
    <property type="molecule type" value="Genomic_DNA"/>
</dbReference>
<dbReference type="RefSeq" id="WP_110398889.1">
    <property type="nucleotide sequence ID" value="NZ_QJJS01000001.1"/>
</dbReference>
<protein>
    <submittedName>
        <fullName evidence="8">Chromate transporter</fullName>
    </submittedName>
</protein>
<keyword evidence="3" id="KW-1003">Cell membrane</keyword>
<dbReference type="OrthoDB" id="8596378at2"/>
<evidence type="ECO:0000256" key="1">
    <source>
        <dbReference type="ARBA" id="ARBA00004651"/>
    </source>
</evidence>
<dbReference type="GO" id="GO:0005886">
    <property type="term" value="C:plasma membrane"/>
    <property type="evidence" value="ECO:0007669"/>
    <property type="project" value="UniProtKB-SubCell"/>
</dbReference>
<keyword evidence="4 7" id="KW-0812">Transmembrane</keyword>
<keyword evidence="5 7" id="KW-1133">Transmembrane helix</keyword>